<reference evidence="8 11" key="1">
    <citation type="submission" date="2016-02" db="EMBL/GenBank/DDBJ databases">
        <authorList>
            <person name="Strepis N."/>
        </authorList>
    </citation>
    <scope>NUCLEOTIDE SEQUENCE [LARGE SCALE GENOMIC DNA]</scope>
    <source>
        <strain evidence="8">Trichococcus flocculiformis</strain>
    </source>
</reference>
<dbReference type="EMBL" id="FOQC01000013">
    <property type="protein sequence ID" value="SFH76210.1"/>
    <property type="molecule type" value="Genomic_DNA"/>
</dbReference>
<dbReference type="InterPro" id="IPR051399">
    <property type="entry name" value="RNA-guided_DNA_endo/Transpos"/>
</dbReference>
<organism evidence="9 13">
    <name type="scientific">Trichococcus flocculiformis</name>
    <dbReference type="NCBI Taxonomy" id="82803"/>
    <lineage>
        <taxon>Bacteria</taxon>
        <taxon>Bacillati</taxon>
        <taxon>Bacillota</taxon>
        <taxon>Bacilli</taxon>
        <taxon>Lactobacillales</taxon>
        <taxon>Carnobacteriaceae</taxon>
        <taxon>Trichococcus</taxon>
    </lineage>
</organism>
<evidence type="ECO:0000256" key="3">
    <source>
        <dbReference type="ARBA" id="ARBA00022578"/>
    </source>
</evidence>
<dbReference type="AlphaFoldDB" id="A0A143YN36"/>
<evidence type="ECO:0000313" key="12">
    <source>
        <dbReference type="Proteomes" id="UP000199686"/>
    </source>
</evidence>
<evidence type="ECO:0000313" key="11">
    <source>
        <dbReference type="Proteomes" id="UP000195947"/>
    </source>
</evidence>
<reference evidence="10 12" key="2">
    <citation type="submission" date="2016-10" db="EMBL/GenBank/DDBJ databases">
        <authorList>
            <person name="Varghese N."/>
            <person name="Submissions S."/>
        </authorList>
    </citation>
    <scope>NUCLEOTIDE SEQUENCE [LARGE SCALE GENOMIC DNA]</scope>
    <source>
        <strain evidence="10 12">DSM 2094</strain>
    </source>
</reference>
<dbReference type="Pfam" id="PF01385">
    <property type="entry name" value="OrfB_IS605"/>
    <property type="match status" value="1"/>
</dbReference>
<dbReference type="Proteomes" id="UP000199686">
    <property type="component" value="Unassembled WGS sequence"/>
</dbReference>
<dbReference type="GO" id="GO:0032196">
    <property type="term" value="P:transposition"/>
    <property type="evidence" value="ECO:0007669"/>
    <property type="project" value="UniProtKB-KW"/>
</dbReference>
<dbReference type="EMBL" id="JAAZCD010000317">
    <property type="protein sequence ID" value="NLD33221.1"/>
    <property type="molecule type" value="Genomic_DNA"/>
</dbReference>
<dbReference type="RefSeq" id="WP_086989128.1">
    <property type="nucleotide sequence ID" value="NZ_FJMZ01000017.1"/>
</dbReference>
<evidence type="ECO:0000256" key="5">
    <source>
        <dbReference type="ARBA" id="ARBA00023172"/>
    </source>
</evidence>
<comment type="similarity">
    <text evidence="1">In the C-terminal section; belongs to the transposase 35 family.</text>
</comment>
<name>A0A143YN36_9LACT</name>
<dbReference type="EMBL" id="FJMZ01000017">
    <property type="protein sequence ID" value="CZQ93600.1"/>
    <property type="molecule type" value="Genomic_DNA"/>
</dbReference>
<evidence type="ECO:0000256" key="1">
    <source>
        <dbReference type="ARBA" id="ARBA00008761"/>
    </source>
</evidence>
<evidence type="ECO:0000256" key="2">
    <source>
        <dbReference type="ARBA" id="ARBA00011044"/>
    </source>
</evidence>
<keyword evidence="11" id="KW-1185">Reference proteome</keyword>
<evidence type="ECO:0000313" key="13">
    <source>
        <dbReference type="Proteomes" id="UP000589373"/>
    </source>
</evidence>
<proteinExistence type="inferred from homology"/>
<dbReference type="Proteomes" id="UP000195947">
    <property type="component" value="Unassembled WGS sequence"/>
</dbReference>
<dbReference type="NCBIfam" id="NF040570">
    <property type="entry name" value="guided_TnpB"/>
    <property type="match status" value="1"/>
</dbReference>
<dbReference type="GO" id="GO:0003677">
    <property type="term" value="F:DNA binding"/>
    <property type="evidence" value="ECO:0007669"/>
    <property type="project" value="UniProtKB-KW"/>
</dbReference>
<reference evidence="9 13" key="3">
    <citation type="journal article" date="2020" name="Biotechnol. Biofuels">
        <title>New insights from the biogas microbiome by comprehensive genome-resolved metagenomics of nearly 1600 species originating from multiple anaerobic digesters.</title>
        <authorList>
            <person name="Campanaro S."/>
            <person name="Treu L."/>
            <person name="Rodriguez-R L.M."/>
            <person name="Kovalovszki A."/>
            <person name="Ziels R.M."/>
            <person name="Maus I."/>
            <person name="Zhu X."/>
            <person name="Kougias P.G."/>
            <person name="Basile A."/>
            <person name="Luo G."/>
            <person name="Schluter A."/>
            <person name="Konstantinidis K.T."/>
            <person name="Angelidaki I."/>
        </authorList>
    </citation>
    <scope>NUCLEOTIDE SEQUENCE [LARGE SCALE GENOMIC DNA]</scope>
    <source>
        <strain evidence="9">AS07pgkLD_105</strain>
    </source>
</reference>
<dbReference type="NCBIfam" id="TIGR01766">
    <property type="entry name" value="IS200/IS605 family accessory protein TnpB-like domain"/>
    <property type="match status" value="1"/>
</dbReference>
<keyword evidence="5" id="KW-0233">DNA recombination</keyword>
<feature type="domain" description="Probable transposase IS891/IS1136/IS1341" evidence="6">
    <location>
        <begin position="162"/>
        <end position="280"/>
    </location>
</feature>
<sequence length="365" mass="42342">MMLTKKVRLIITDETSKLCQAAGVARWAYNYTIRMQEMNHRFGGTFISDNVLRKHITKMKKRKKYAWLNEVSNNVVKQAVKDACKAYKAFFNGQAQHPRFKTKRRSTPSFYNDCVKLKVKGNRVLLEKIGWIKTNEPLPVACKYYNPRIKFDGKYWYLTVGVEVTPTIVELDNRVVGVDVGIKELAVTSDGVFYNNINKTAAVRKAEKRLKRLQRYASKKYKKGMPKSKHLLKLEGKIRKQHRRLANIRTNHVHQATAEIVKSKPSRIVMETLNIRGMMKDKHMAKAVANQKLSFFKQCLLYKCELHGIAFVEADQWFPSSKLCNNCGTLKKDLKRSDRVYHCTCGHHCDRDLNASYNLRDYQAV</sequence>
<comment type="caution">
    <text evidence="9">The sequence shown here is derived from an EMBL/GenBank/DDBJ whole genome shotgun (WGS) entry which is preliminary data.</text>
</comment>
<accession>A0A143YN36</accession>
<protein>
    <submittedName>
        <fullName evidence="9 10">Transposase</fullName>
    </submittedName>
    <submittedName>
        <fullName evidence="8">Transposase probable is891/is1136/is1341</fullName>
    </submittedName>
</protein>
<dbReference type="InterPro" id="IPR010095">
    <property type="entry name" value="Cas12f1-like_TNB"/>
</dbReference>
<evidence type="ECO:0000313" key="10">
    <source>
        <dbReference type="EMBL" id="SFH76210.1"/>
    </source>
</evidence>
<dbReference type="OrthoDB" id="56768at2"/>
<dbReference type="Pfam" id="PF07282">
    <property type="entry name" value="Cas12f1-like_TNB"/>
    <property type="match status" value="1"/>
</dbReference>
<comment type="similarity">
    <text evidence="2">In the N-terminal section; belongs to the transposase 2 family.</text>
</comment>
<gene>
    <name evidence="9" type="primary">tnpB</name>
    <name evidence="9" type="ORF">GX662_13360</name>
    <name evidence="10" type="ORF">SAMN04488507_101343</name>
    <name evidence="8" type="ORF">TFLO_1688</name>
</gene>
<dbReference type="PANTHER" id="PTHR30405:SF25">
    <property type="entry name" value="RNA-GUIDED DNA ENDONUCLEASE INSQ-RELATED"/>
    <property type="match status" value="1"/>
</dbReference>
<dbReference type="InterPro" id="IPR001959">
    <property type="entry name" value="Transposase"/>
</dbReference>
<dbReference type="Proteomes" id="UP000589373">
    <property type="component" value="Unassembled WGS sequence"/>
</dbReference>
<dbReference type="PANTHER" id="PTHR30405">
    <property type="entry name" value="TRANSPOSASE"/>
    <property type="match status" value="1"/>
</dbReference>
<evidence type="ECO:0000313" key="9">
    <source>
        <dbReference type="EMBL" id="NLD33221.1"/>
    </source>
</evidence>
<dbReference type="GO" id="GO:0006310">
    <property type="term" value="P:DNA recombination"/>
    <property type="evidence" value="ECO:0007669"/>
    <property type="project" value="UniProtKB-KW"/>
</dbReference>
<evidence type="ECO:0000259" key="6">
    <source>
        <dbReference type="Pfam" id="PF01385"/>
    </source>
</evidence>
<keyword evidence="3" id="KW-0815">Transposition</keyword>
<evidence type="ECO:0000313" key="8">
    <source>
        <dbReference type="EMBL" id="CZQ93600.1"/>
    </source>
</evidence>
<feature type="domain" description="Cas12f1-like TNB" evidence="7">
    <location>
        <begin position="296"/>
        <end position="359"/>
    </location>
</feature>
<evidence type="ECO:0000256" key="4">
    <source>
        <dbReference type="ARBA" id="ARBA00023125"/>
    </source>
</evidence>
<evidence type="ECO:0000259" key="7">
    <source>
        <dbReference type="Pfam" id="PF07282"/>
    </source>
</evidence>
<keyword evidence="4" id="KW-0238">DNA-binding</keyword>